<dbReference type="EMBL" id="OB661468">
    <property type="protein sequence ID" value="CAD7228289.1"/>
    <property type="molecule type" value="Genomic_DNA"/>
</dbReference>
<dbReference type="NCBIfam" id="TIGR00836">
    <property type="entry name" value="amt"/>
    <property type="match status" value="1"/>
</dbReference>
<dbReference type="PANTHER" id="PTHR11730:SF58">
    <property type="entry name" value="AMMONIUM TRANSPORTER"/>
    <property type="match status" value="1"/>
</dbReference>
<dbReference type="AlphaFoldDB" id="A0A7R8WB30"/>
<feature type="transmembrane region" description="Helical" evidence="9">
    <location>
        <begin position="211"/>
        <end position="233"/>
    </location>
</feature>
<proteinExistence type="inferred from homology"/>
<keyword evidence="7 9" id="KW-0472">Membrane</keyword>
<organism evidence="10">
    <name type="scientific">Cyprideis torosa</name>
    <dbReference type="NCBI Taxonomy" id="163714"/>
    <lineage>
        <taxon>Eukaryota</taxon>
        <taxon>Metazoa</taxon>
        <taxon>Ecdysozoa</taxon>
        <taxon>Arthropoda</taxon>
        <taxon>Crustacea</taxon>
        <taxon>Oligostraca</taxon>
        <taxon>Ostracoda</taxon>
        <taxon>Podocopa</taxon>
        <taxon>Podocopida</taxon>
        <taxon>Cytherocopina</taxon>
        <taxon>Cytheroidea</taxon>
        <taxon>Cytherideidae</taxon>
        <taxon>Cyprideis</taxon>
    </lineage>
</organism>
<feature type="transmembrane region" description="Helical" evidence="9">
    <location>
        <begin position="328"/>
        <end position="346"/>
    </location>
</feature>
<accession>A0A7R8WB30</accession>
<dbReference type="SUPFAM" id="SSF111352">
    <property type="entry name" value="Ammonium transporter"/>
    <property type="match status" value="1"/>
</dbReference>
<evidence type="ECO:0000256" key="2">
    <source>
        <dbReference type="ARBA" id="ARBA00005887"/>
    </source>
</evidence>
<dbReference type="GO" id="GO:0008519">
    <property type="term" value="F:ammonium channel activity"/>
    <property type="evidence" value="ECO:0007669"/>
    <property type="project" value="InterPro"/>
</dbReference>
<evidence type="ECO:0000256" key="4">
    <source>
        <dbReference type="ARBA" id="ARBA00022448"/>
    </source>
</evidence>
<sequence length="422" mass="44938">MVEENSTLIDADEQGIASDDATWILTASFIIFTMQTGFGLLESGCVTRKNEVNILIKNLVDVVFGGIAYWIFGYALQYGSEPGTNPIFGVGGFLLDAGNTNVGSTYATFIFQLSFATTATTIVSGAMAERADFTAYCIFSLVNTLTYCIAAGWVWGNHGFLAKMGYIDFAGSSAVHLLGGVCAAVSALMLGPRLRRYDGQSPPSLGNPINFVVGSLVLWWGWLGFNCGSTFGISGQKWLYAGRAAITTVNGSLSGGLVGVVWSLWFQGMFEASVIINGILAGLVGITASCAYVQPWEALLIGAIGALLASSSVRLLDYLKVDDPVGAIAVHGAAGMWGTLAVGVFIETPDKGKGLIHGGTFYLLGVQCLGIVSITLWSAVTTFLMLFLIGKVRPIRMSPWREILGADLAEHGIRHFKCYDYN</sequence>
<feature type="transmembrane region" description="Helical" evidence="9">
    <location>
        <begin position="106"/>
        <end position="126"/>
    </location>
</feature>
<name>A0A7R8WB30_9CRUS</name>
<feature type="transmembrane region" description="Helical" evidence="9">
    <location>
        <begin position="361"/>
        <end position="389"/>
    </location>
</feature>
<protein>
    <recommendedName>
        <fullName evidence="9">Ammonium transporter</fullName>
    </recommendedName>
</protein>
<feature type="transmembrane region" description="Helical" evidence="9">
    <location>
        <begin position="167"/>
        <end position="190"/>
    </location>
</feature>
<comment type="similarity">
    <text evidence="3">Belongs to the ammonium transporter (TC 2.A.49) family. Rh subfamily.</text>
</comment>
<dbReference type="PANTHER" id="PTHR11730">
    <property type="entry name" value="AMMONIUM TRANSPORTER"/>
    <property type="match status" value="1"/>
</dbReference>
<feature type="transmembrane region" description="Helical" evidence="9">
    <location>
        <begin position="54"/>
        <end position="72"/>
    </location>
</feature>
<keyword evidence="5 9" id="KW-0812">Transmembrane</keyword>
<evidence type="ECO:0000256" key="3">
    <source>
        <dbReference type="ARBA" id="ARBA00011036"/>
    </source>
</evidence>
<feature type="transmembrane region" description="Helical" evidence="9">
    <location>
        <begin position="23"/>
        <end position="42"/>
    </location>
</feature>
<evidence type="ECO:0000256" key="6">
    <source>
        <dbReference type="ARBA" id="ARBA00022989"/>
    </source>
</evidence>
<dbReference type="InterPro" id="IPR024041">
    <property type="entry name" value="NH4_transpt_AmtB-like_dom"/>
</dbReference>
<feature type="transmembrane region" description="Helical" evidence="9">
    <location>
        <begin position="245"/>
        <end position="265"/>
    </location>
</feature>
<comment type="subcellular location">
    <subcellularLocation>
        <location evidence="9">Cell membrane</location>
        <topology evidence="9">Multi-pass membrane protein</topology>
    </subcellularLocation>
    <subcellularLocation>
        <location evidence="1">Membrane</location>
        <topology evidence="1">Multi-pass membrane protein</topology>
    </subcellularLocation>
</comment>
<dbReference type="FunFam" id="1.10.3430.10:FF:000008">
    <property type="entry name" value="Ammonium transporter"/>
    <property type="match status" value="1"/>
</dbReference>
<keyword evidence="8 9" id="KW-0924">Ammonia transport</keyword>
<evidence type="ECO:0000256" key="9">
    <source>
        <dbReference type="RuleBase" id="RU362002"/>
    </source>
</evidence>
<comment type="similarity">
    <text evidence="2 9">Belongs to the ammonia transporter channel (TC 1.A.11.2) family.</text>
</comment>
<dbReference type="InterPro" id="IPR001905">
    <property type="entry name" value="Ammonium_transpt"/>
</dbReference>
<dbReference type="Pfam" id="PF00909">
    <property type="entry name" value="Ammonium_transp"/>
    <property type="match status" value="1"/>
</dbReference>
<gene>
    <name evidence="10" type="ORF">CTOB1V02_LOCUS6176</name>
</gene>
<evidence type="ECO:0000256" key="7">
    <source>
        <dbReference type="ARBA" id="ARBA00023136"/>
    </source>
</evidence>
<keyword evidence="4 9" id="KW-0813">Transport</keyword>
<dbReference type="PRINTS" id="PR00342">
    <property type="entry name" value="RHESUSRHD"/>
</dbReference>
<evidence type="ECO:0000256" key="5">
    <source>
        <dbReference type="ARBA" id="ARBA00022692"/>
    </source>
</evidence>
<reference evidence="10" key="1">
    <citation type="submission" date="2020-11" db="EMBL/GenBank/DDBJ databases">
        <authorList>
            <person name="Tran Van P."/>
        </authorList>
    </citation>
    <scope>NUCLEOTIDE SEQUENCE</scope>
</reference>
<evidence type="ECO:0000313" key="10">
    <source>
        <dbReference type="EMBL" id="CAD7228289.1"/>
    </source>
</evidence>
<dbReference type="GO" id="GO:0005886">
    <property type="term" value="C:plasma membrane"/>
    <property type="evidence" value="ECO:0007669"/>
    <property type="project" value="UniProtKB-SubCell"/>
</dbReference>
<dbReference type="GO" id="GO:0097272">
    <property type="term" value="P:ammonium homeostasis"/>
    <property type="evidence" value="ECO:0007669"/>
    <property type="project" value="TreeGrafter"/>
</dbReference>
<dbReference type="InterPro" id="IPR002229">
    <property type="entry name" value="RhesusRHD"/>
</dbReference>
<dbReference type="InterPro" id="IPR029020">
    <property type="entry name" value="Ammonium/urea_transptr"/>
</dbReference>
<evidence type="ECO:0000256" key="1">
    <source>
        <dbReference type="ARBA" id="ARBA00004141"/>
    </source>
</evidence>
<dbReference type="OrthoDB" id="534912at2759"/>
<feature type="transmembrane region" description="Helical" evidence="9">
    <location>
        <begin position="272"/>
        <end position="292"/>
    </location>
</feature>
<keyword evidence="6 9" id="KW-1133">Transmembrane helix</keyword>
<evidence type="ECO:0000256" key="8">
    <source>
        <dbReference type="ARBA" id="ARBA00023177"/>
    </source>
</evidence>
<dbReference type="Gene3D" id="1.10.3430.10">
    <property type="entry name" value="Ammonium transporter AmtB like domains"/>
    <property type="match status" value="1"/>
</dbReference>
<feature type="non-terminal residue" evidence="10">
    <location>
        <position position="422"/>
    </location>
</feature>
<feature type="transmembrane region" description="Helical" evidence="9">
    <location>
        <begin position="133"/>
        <end position="155"/>
    </location>
</feature>